<keyword evidence="3" id="KW-1185">Reference proteome</keyword>
<evidence type="ECO:0000313" key="3">
    <source>
        <dbReference type="Proteomes" id="UP001054945"/>
    </source>
</evidence>
<feature type="compositionally biased region" description="Basic and acidic residues" evidence="1">
    <location>
        <begin position="170"/>
        <end position="183"/>
    </location>
</feature>
<evidence type="ECO:0000313" key="2">
    <source>
        <dbReference type="EMBL" id="GIY46958.1"/>
    </source>
</evidence>
<feature type="compositionally biased region" description="Polar residues" evidence="1">
    <location>
        <begin position="184"/>
        <end position="196"/>
    </location>
</feature>
<evidence type="ECO:0000256" key="1">
    <source>
        <dbReference type="SAM" id="MobiDB-lite"/>
    </source>
</evidence>
<dbReference type="EMBL" id="BPLR01011508">
    <property type="protein sequence ID" value="GIY46958.1"/>
    <property type="molecule type" value="Genomic_DNA"/>
</dbReference>
<proteinExistence type="predicted"/>
<accession>A0AAV4TK19</accession>
<feature type="region of interest" description="Disordered" evidence="1">
    <location>
        <begin position="170"/>
        <end position="196"/>
    </location>
</feature>
<organism evidence="2 3">
    <name type="scientific">Caerostris extrusa</name>
    <name type="common">Bark spider</name>
    <name type="synonym">Caerostris bankana</name>
    <dbReference type="NCBI Taxonomy" id="172846"/>
    <lineage>
        <taxon>Eukaryota</taxon>
        <taxon>Metazoa</taxon>
        <taxon>Ecdysozoa</taxon>
        <taxon>Arthropoda</taxon>
        <taxon>Chelicerata</taxon>
        <taxon>Arachnida</taxon>
        <taxon>Araneae</taxon>
        <taxon>Araneomorphae</taxon>
        <taxon>Entelegynae</taxon>
        <taxon>Araneoidea</taxon>
        <taxon>Araneidae</taxon>
        <taxon>Caerostris</taxon>
    </lineage>
</organism>
<protein>
    <submittedName>
        <fullName evidence="2">Uncharacterized protein</fullName>
    </submittedName>
</protein>
<gene>
    <name evidence="2" type="ORF">CEXT_371401</name>
</gene>
<sequence>MSTILLTPYLIDALSDVIRLTGALEILFRGWTSASVDHKRSIFWKGLSGGNIKQEGNEKCISRNEQNISSLMAGSRLKWLHPLKLADGGAIVSAVVNQSLRLRKWFSVLICSAILWASIHARVQNAIVHEGHKQMLNQEMTRCLVAGSQPSNFLVYANVPEVKNVPFESERRVPTLSEGREENTATVDPSVDNSSN</sequence>
<comment type="caution">
    <text evidence="2">The sequence shown here is derived from an EMBL/GenBank/DDBJ whole genome shotgun (WGS) entry which is preliminary data.</text>
</comment>
<reference evidence="2 3" key="1">
    <citation type="submission" date="2021-06" db="EMBL/GenBank/DDBJ databases">
        <title>Caerostris extrusa draft genome.</title>
        <authorList>
            <person name="Kono N."/>
            <person name="Arakawa K."/>
        </authorList>
    </citation>
    <scope>NUCLEOTIDE SEQUENCE [LARGE SCALE GENOMIC DNA]</scope>
</reference>
<name>A0AAV4TK19_CAEEX</name>
<dbReference type="Proteomes" id="UP001054945">
    <property type="component" value="Unassembled WGS sequence"/>
</dbReference>
<dbReference type="AlphaFoldDB" id="A0AAV4TK19"/>